<proteinExistence type="predicted"/>
<accession>A0ACB8QMM4</accession>
<protein>
    <submittedName>
        <fullName evidence="1">Uncharacterized protein</fullName>
    </submittedName>
</protein>
<evidence type="ECO:0000313" key="2">
    <source>
        <dbReference type="Proteomes" id="UP000814128"/>
    </source>
</evidence>
<evidence type="ECO:0000313" key="1">
    <source>
        <dbReference type="EMBL" id="KAI0033094.1"/>
    </source>
</evidence>
<feature type="non-terminal residue" evidence="1">
    <location>
        <position position="1"/>
    </location>
</feature>
<feature type="non-terminal residue" evidence="1">
    <location>
        <position position="463"/>
    </location>
</feature>
<comment type="caution">
    <text evidence="1">The sequence shown here is derived from an EMBL/GenBank/DDBJ whole genome shotgun (WGS) entry which is preliminary data.</text>
</comment>
<reference evidence="1" key="2">
    <citation type="journal article" date="2022" name="New Phytol.">
        <title>Evolutionary transition to the ectomycorrhizal habit in the genomes of a hyperdiverse lineage of mushroom-forming fungi.</title>
        <authorList>
            <person name="Looney B."/>
            <person name="Miyauchi S."/>
            <person name="Morin E."/>
            <person name="Drula E."/>
            <person name="Courty P.E."/>
            <person name="Kohler A."/>
            <person name="Kuo A."/>
            <person name="LaButti K."/>
            <person name="Pangilinan J."/>
            <person name="Lipzen A."/>
            <person name="Riley R."/>
            <person name="Andreopoulos W."/>
            <person name="He G."/>
            <person name="Johnson J."/>
            <person name="Nolan M."/>
            <person name="Tritt A."/>
            <person name="Barry K.W."/>
            <person name="Grigoriev I.V."/>
            <person name="Nagy L.G."/>
            <person name="Hibbett D."/>
            <person name="Henrissat B."/>
            <person name="Matheny P.B."/>
            <person name="Labbe J."/>
            <person name="Martin F.M."/>
        </authorList>
    </citation>
    <scope>NUCLEOTIDE SEQUENCE</scope>
    <source>
        <strain evidence="1">EC-137</strain>
    </source>
</reference>
<keyword evidence="2" id="KW-1185">Reference proteome</keyword>
<gene>
    <name evidence="1" type="ORF">K488DRAFT_31255</name>
</gene>
<dbReference type="Proteomes" id="UP000814128">
    <property type="component" value="Unassembled WGS sequence"/>
</dbReference>
<dbReference type="EMBL" id="MU273528">
    <property type="protein sequence ID" value="KAI0033094.1"/>
    <property type="molecule type" value="Genomic_DNA"/>
</dbReference>
<sequence length="463" mass="51867">TSYQPQANWADPPHPDASGQFIFNAVSSLLQLWPNTLWPAGHSIVPATIPRGTVLYHATPNVNGTLPTAPDWFAFDPEHAYVFCRQHCRVFALATTRPLKLIYFDGSSASTGPPGVSAMEVQDLLAWGRLRPDRQGDEFGRIKALCEWAKPRGLDGFIRMEFDFEVMYCDLSGLRLLSSSNLLPKTGYPPKDPPHGWRGLLPSFSSVFLQAIVAGSWHHRLPGEMRVKLDITGFVTFYDPALRSLTGARRGVERMRHQLVGISHADIESKLAELENVLKREPTVSSVDWQSIAQIIVQRYAPRLAQLGHTLDQKSGRSFANAKERVAAVRAELLVLLTPYLSPDNVPSSGTDAGAEWLAPVVNRCSFAHVGHLNYEDFTPQEHIIHSAFAETTHEICRTLGLIWADAFAVDSADEDVAARLLVIWKKQVTHLMHWLDWVEWRTCRPVCALDEFCYIATWPFIV</sequence>
<organism evidence="1 2">
    <name type="scientific">Vararia minispora EC-137</name>
    <dbReference type="NCBI Taxonomy" id="1314806"/>
    <lineage>
        <taxon>Eukaryota</taxon>
        <taxon>Fungi</taxon>
        <taxon>Dikarya</taxon>
        <taxon>Basidiomycota</taxon>
        <taxon>Agaricomycotina</taxon>
        <taxon>Agaricomycetes</taxon>
        <taxon>Russulales</taxon>
        <taxon>Lachnocladiaceae</taxon>
        <taxon>Vararia</taxon>
    </lineage>
</organism>
<reference evidence="1" key="1">
    <citation type="submission" date="2021-02" db="EMBL/GenBank/DDBJ databases">
        <authorList>
            <consortium name="DOE Joint Genome Institute"/>
            <person name="Ahrendt S."/>
            <person name="Looney B.P."/>
            <person name="Miyauchi S."/>
            <person name="Morin E."/>
            <person name="Drula E."/>
            <person name="Courty P.E."/>
            <person name="Chicoki N."/>
            <person name="Fauchery L."/>
            <person name="Kohler A."/>
            <person name="Kuo A."/>
            <person name="Labutti K."/>
            <person name="Pangilinan J."/>
            <person name="Lipzen A."/>
            <person name="Riley R."/>
            <person name="Andreopoulos W."/>
            <person name="He G."/>
            <person name="Johnson J."/>
            <person name="Barry K.W."/>
            <person name="Grigoriev I.V."/>
            <person name="Nagy L."/>
            <person name="Hibbett D."/>
            <person name="Henrissat B."/>
            <person name="Matheny P.B."/>
            <person name="Labbe J."/>
            <person name="Martin F."/>
        </authorList>
    </citation>
    <scope>NUCLEOTIDE SEQUENCE</scope>
    <source>
        <strain evidence="1">EC-137</strain>
    </source>
</reference>
<name>A0ACB8QMM4_9AGAM</name>